<keyword evidence="1" id="KW-0963">Cytoplasm</keyword>
<evidence type="ECO:0000256" key="5">
    <source>
        <dbReference type="ARBA" id="ARBA00023204"/>
    </source>
</evidence>
<dbReference type="InterPro" id="IPR050066">
    <property type="entry name" value="UvrABC_protein_C"/>
</dbReference>
<name>A0A858U7G9_9MOLU</name>
<evidence type="ECO:0000259" key="7">
    <source>
        <dbReference type="PROSITE" id="PS50164"/>
    </source>
</evidence>
<dbReference type="PROSITE" id="PS50151">
    <property type="entry name" value="UVR"/>
    <property type="match status" value="1"/>
</dbReference>
<evidence type="ECO:0000256" key="2">
    <source>
        <dbReference type="ARBA" id="ARBA00022763"/>
    </source>
</evidence>
<evidence type="ECO:0000256" key="1">
    <source>
        <dbReference type="ARBA" id="ARBA00022490"/>
    </source>
</evidence>
<dbReference type="PANTHER" id="PTHR30562:SF1">
    <property type="entry name" value="UVRABC SYSTEM PROTEIN C"/>
    <property type="match status" value="1"/>
</dbReference>
<gene>
    <name evidence="9" type="ORF">HGG69_00050</name>
</gene>
<keyword evidence="10" id="KW-1185">Reference proteome</keyword>
<dbReference type="Proteomes" id="UP000501060">
    <property type="component" value="Chromosome"/>
</dbReference>
<dbReference type="GO" id="GO:0009380">
    <property type="term" value="C:excinuclease repair complex"/>
    <property type="evidence" value="ECO:0007669"/>
    <property type="project" value="TreeGrafter"/>
</dbReference>
<keyword evidence="4" id="KW-0267">Excision nuclease</keyword>
<dbReference type="Gene3D" id="3.40.1440.10">
    <property type="entry name" value="GIY-YIG endonuclease"/>
    <property type="match status" value="1"/>
</dbReference>
<dbReference type="PROSITE" id="PS50164">
    <property type="entry name" value="GIY_YIG"/>
    <property type="match status" value="1"/>
</dbReference>
<dbReference type="InterPro" id="IPR001162">
    <property type="entry name" value="UvrC_RNase_H_dom"/>
</dbReference>
<dbReference type="SUPFAM" id="SSF46600">
    <property type="entry name" value="C-terminal UvrC-binding domain of UvrB"/>
    <property type="match status" value="1"/>
</dbReference>
<keyword evidence="2" id="KW-0227">DNA damage</keyword>
<evidence type="ECO:0000256" key="4">
    <source>
        <dbReference type="ARBA" id="ARBA00022881"/>
    </source>
</evidence>
<dbReference type="RefSeq" id="WP_169604779.1">
    <property type="nucleotide sequence ID" value="NZ_CP051481.1"/>
</dbReference>
<accession>A0A858U7G9</accession>
<dbReference type="Pfam" id="PF22920">
    <property type="entry name" value="UvrC_RNaseH"/>
    <property type="match status" value="1"/>
</dbReference>
<dbReference type="Pfam" id="PF14520">
    <property type="entry name" value="HHH_5"/>
    <property type="match status" value="1"/>
</dbReference>
<dbReference type="SUPFAM" id="SSF47781">
    <property type="entry name" value="RuvA domain 2-like"/>
    <property type="match status" value="1"/>
</dbReference>
<dbReference type="InterPro" id="IPR000305">
    <property type="entry name" value="GIY-YIG_endonuc"/>
</dbReference>
<dbReference type="InterPro" id="IPR035901">
    <property type="entry name" value="GIY-YIG_endonuc_sf"/>
</dbReference>
<dbReference type="Pfam" id="PF08459">
    <property type="entry name" value="UvrC_RNaseH_dom"/>
    <property type="match status" value="1"/>
</dbReference>
<dbReference type="InterPro" id="IPR010994">
    <property type="entry name" value="RuvA_2-like"/>
</dbReference>
<organism evidence="9 10">
    <name type="scientific">Mycoplasma phocoenae</name>
    <dbReference type="NCBI Taxonomy" id="754517"/>
    <lineage>
        <taxon>Bacteria</taxon>
        <taxon>Bacillati</taxon>
        <taxon>Mycoplasmatota</taxon>
        <taxon>Mollicutes</taxon>
        <taxon>Mycoplasmataceae</taxon>
        <taxon>Mycoplasma</taxon>
    </lineage>
</organism>
<keyword evidence="3" id="KW-0228">DNA excision</keyword>
<dbReference type="Pfam" id="PF01541">
    <property type="entry name" value="GIY-YIG"/>
    <property type="match status" value="1"/>
</dbReference>
<dbReference type="Gene3D" id="3.30.420.340">
    <property type="entry name" value="UvrC, RNAse H endonuclease domain"/>
    <property type="match status" value="1"/>
</dbReference>
<dbReference type="InterPro" id="IPR038476">
    <property type="entry name" value="UvrC_RNase_H_dom_sf"/>
</dbReference>
<protein>
    <submittedName>
        <fullName evidence="9">Excinuclease ABC subunit UvrC</fullName>
    </submittedName>
</protein>
<dbReference type="InterPro" id="IPR047296">
    <property type="entry name" value="GIY-YIG_UvrC_Cho"/>
</dbReference>
<dbReference type="Pfam" id="PF02151">
    <property type="entry name" value="UVR"/>
    <property type="match status" value="1"/>
</dbReference>
<dbReference type="InterPro" id="IPR036876">
    <property type="entry name" value="UVR_dom_sf"/>
</dbReference>
<sequence>MINKELLARLKDLPNEPGVYLWKDANDNILYVGKAKNLRKRTTQYFSGSLNSYKTAAMISNIYDIEVILVNNNKEALLLEKQLIEKFNPPYNILLLDDKRYPYIKVELLSHNLSVSLVRKIQKKSNPYVFYFGPFPNGYGANVILKMIQREVFFENGLPVKNKDIEYWKKSYEHIINLLKFADKNYIKELENKMYEASESMQFEIALDLRNIITYIKKMKEQQVIELTTEKNVDVLAFINRQNVLYISILFYRYGNLINIDHQKIEYTNDWTETLEKFIDKYYTKKIIPDYLIMGNELDTENFNLSDSLKLVYPKQGKYKKILDIAKKNNQEFFKTSQTDFKNNQYNNLFLIDSLQKLLNVQKLKNIIVFDNSHLANTNPVGVAIWIENGLFNKSKYKKFNLSSAQTRHADVEYMRQNVTKYIQNNLIDNVDLFVVDGSKQQINEVKKVLKEFNVKIHVIGLIKDDKHKTKSLVNIENKEINIDDQNLFNFLSAIQIEVDRFAKSHYRKRHKITSLEGKLTSIKGVGPKMESKLIKHFITYSNIYNASVEELSKVVPYKIALLIKNEVK</sequence>
<dbReference type="GO" id="GO:0006289">
    <property type="term" value="P:nucleotide-excision repair"/>
    <property type="evidence" value="ECO:0007669"/>
    <property type="project" value="InterPro"/>
</dbReference>
<dbReference type="GO" id="GO:0009381">
    <property type="term" value="F:excinuclease ABC activity"/>
    <property type="evidence" value="ECO:0007669"/>
    <property type="project" value="InterPro"/>
</dbReference>
<dbReference type="PROSITE" id="PS50165">
    <property type="entry name" value="UVRC"/>
    <property type="match status" value="1"/>
</dbReference>
<evidence type="ECO:0000313" key="9">
    <source>
        <dbReference type="EMBL" id="QJG66728.1"/>
    </source>
</evidence>
<evidence type="ECO:0000259" key="8">
    <source>
        <dbReference type="PROSITE" id="PS50165"/>
    </source>
</evidence>
<dbReference type="Gene3D" id="1.10.150.20">
    <property type="entry name" value="5' to 3' exonuclease, C-terminal subdomain"/>
    <property type="match status" value="1"/>
</dbReference>
<evidence type="ECO:0000313" key="10">
    <source>
        <dbReference type="Proteomes" id="UP000501060"/>
    </source>
</evidence>
<evidence type="ECO:0000259" key="6">
    <source>
        <dbReference type="PROSITE" id="PS50151"/>
    </source>
</evidence>
<reference evidence="9 10" key="1">
    <citation type="submission" date="2020-04" db="EMBL/GenBank/DDBJ databases">
        <title>Novel Mycoplasma species detected in Phocoena phocoena (harbor porpoise) from the USA.</title>
        <authorList>
            <person name="Volokhov D.V."/>
        </authorList>
    </citation>
    <scope>NUCLEOTIDE SEQUENCE [LARGE SCALE GENOMIC DNA]</scope>
    <source>
        <strain evidence="9 10">Phocoena C-264-GEN</strain>
    </source>
</reference>
<feature type="domain" description="GIY-YIG" evidence="7">
    <location>
        <begin position="15"/>
        <end position="93"/>
    </location>
</feature>
<proteinExistence type="predicted"/>
<dbReference type="SMART" id="SM00465">
    <property type="entry name" value="GIYc"/>
    <property type="match status" value="1"/>
</dbReference>
<dbReference type="CDD" id="cd10434">
    <property type="entry name" value="GIY-YIG_UvrC_Cho"/>
    <property type="match status" value="1"/>
</dbReference>
<evidence type="ECO:0000256" key="3">
    <source>
        <dbReference type="ARBA" id="ARBA00022769"/>
    </source>
</evidence>
<feature type="domain" description="UvrC family homology region profile" evidence="8">
    <location>
        <begin position="235"/>
        <end position="450"/>
    </location>
</feature>
<dbReference type="KEGG" id="mphe:HGG69_00050"/>
<dbReference type="PANTHER" id="PTHR30562">
    <property type="entry name" value="UVRC/OXIDOREDUCTASE"/>
    <property type="match status" value="1"/>
</dbReference>
<dbReference type="InterPro" id="IPR001943">
    <property type="entry name" value="UVR_dom"/>
</dbReference>
<keyword evidence="5" id="KW-0234">DNA repair</keyword>
<dbReference type="SUPFAM" id="SSF82771">
    <property type="entry name" value="GIY-YIG endonuclease"/>
    <property type="match status" value="1"/>
</dbReference>
<dbReference type="FunFam" id="3.40.1440.10:FF:000001">
    <property type="entry name" value="UvrABC system protein C"/>
    <property type="match status" value="1"/>
</dbReference>
<feature type="domain" description="UVR" evidence="6">
    <location>
        <begin position="184"/>
        <end position="219"/>
    </location>
</feature>
<dbReference type="Gene3D" id="4.10.860.10">
    <property type="entry name" value="UVR domain"/>
    <property type="match status" value="1"/>
</dbReference>
<dbReference type="EMBL" id="CP051481">
    <property type="protein sequence ID" value="QJG66728.1"/>
    <property type="molecule type" value="Genomic_DNA"/>
</dbReference>
<dbReference type="AlphaFoldDB" id="A0A858U7G9"/>